<organism evidence="1 2">
    <name type="scientific">Candidatus Protochlamydia naegleriophila</name>
    <dbReference type="NCBI Taxonomy" id="389348"/>
    <lineage>
        <taxon>Bacteria</taxon>
        <taxon>Pseudomonadati</taxon>
        <taxon>Chlamydiota</taxon>
        <taxon>Chlamydiia</taxon>
        <taxon>Parachlamydiales</taxon>
        <taxon>Parachlamydiaceae</taxon>
        <taxon>Candidatus Protochlamydia</taxon>
    </lineage>
</organism>
<evidence type="ECO:0000313" key="1">
    <source>
        <dbReference type="EMBL" id="CUI16048.1"/>
    </source>
</evidence>
<protein>
    <submittedName>
        <fullName evidence="1">Uncharacterized protein</fullName>
    </submittedName>
</protein>
<evidence type="ECO:0000313" key="2">
    <source>
        <dbReference type="Proteomes" id="UP000069902"/>
    </source>
</evidence>
<keyword evidence="2" id="KW-1185">Reference proteome</keyword>
<dbReference type="STRING" id="389348.PNK_0417"/>
<dbReference type="Proteomes" id="UP000069902">
    <property type="component" value="Chromosome cPNK"/>
</dbReference>
<dbReference type="InParanoid" id="A0A0U5EPQ4"/>
<accession>A0A0U5EPQ4</accession>
<gene>
    <name evidence="1" type="ORF">PNK_0417</name>
</gene>
<dbReference type="EMBL" id="LN879502">
    <property type="protein sequence ID" value="CUI16048.1"/>
    <property type="molecule type" value="Genomic_DNA"/>
</dbReference>
<proteinExistence type="predicted"/>
<reference evidence="2" key="1">
    <citation type="submission" date="2015-09" db="EMBL/GenBank/DDBJ databases">
        <authorList>
            <person name="Bertelli C."/>
        </authorList>
    </citation>
    <scope>NUCLEOTIDE SEQUENCE [LARGE SCALE GENOMIC DNA]</scope>
    <source>
        <strain evidence="2">KNic</strain>
    </source>
</reference>
<dbReference type="PATRIC" id="fig|389348.3.peg.464"/>
<dbReference type="AlphaFoldDB" id="A0A0U5EPQ4"/>
<dbReference type="KEGG" id="pnl:PNK_0417"/>
<name>A0A0U5EPQ4_9BACT</name>
<sequence length="173" mass="19654">MLVTPGNIPSPVNFNEPHNSLLDLNQQIHSLLIDSFQESPRDSIQTRILKLQSEINEFSIAAINEPAQPINLHTKMQSLQQKIDQISTDILLTKIDSVNNELQQLLTSSFGLSKDIQDLQTNLINLQVKTAEMRYLLEIDITNHKLVKKQLNICQQKIHSLQFSTLLGDGQKF</sequence>
<dbReference type="RefSeq" id="WP_059059990.1">
    <property type="nucleotide sequence ID" value="NZ_LN879502.1"/>
</dbReference>